<evidence type="ECO:0000313" key="9">
    <source>
        <dbReference type="EMBL" id="OYD09685.1"/>
    </source>
</evidence>
<comment type="subcellular location">
    <subcellularLocation>
        <location evidence="8">Cytoplasm</location>
    </subcellularLocation>
</comment>
<feature type="binding site" evidence="8">
    <location>
        <begin position="28"/>
        <end position="35"/>
    </location>
    <ligand>
        <name>ATP</name>
        <dbReference type="ChEBI" id="CHEBI:30616"/>
    </ligand>
</feature>
<keyword evidence="6 8" id="KW-0067">ATP-binding</keyword>
<keyword evidence="8" id="KW-0963">Cytoplasm</keyword>
<feature type="binding site" evidence="8">
    <location>
        <position position="151"/>
    </location>
    <ligand>
        <name>(R)-pantoate</name>
        <dbReference type="ChEBI" id="CHEBI:15980"/>
    </ligand>
</feature>
<keyword evidence="4 8" id="KW-0566">Pantothenate biosynthesis</keyword>
<dbReference type="GO" id="GO:0004592">
    <property type="term" value="F:pantoate-beta-alanine ligase activity"/>
    <property type="evidence" value="ECO:0007669"/>
    <property type="project" value="UniProtKB-UniRule"/>
</dbReference>
<dbReference type="FunFam" id="3.40.50.620:FF:000013">
    <property type="entry name" value="Pantothenate synthetase"/>
    <property type="match status" value="1"/>
</dbReference>
<evidence type="ECO:0000256" key="3">
    <source>
        <dbReference type="ARBA" id="ARBA00022598"/>
    </source>
</evidence>
<dbReference type="Proteomes" id="UP000215459">
    <property type="component" value="Unassembled WGS sequence"/>
</dbReference>
<feature type="binding site" evidence="8">
    <location>
        <position position="59"/>
    </location>
    <ligand>
        <name>beta-alanine</name>
        <dbReference type="ChEBI" id="CHEBI:57966"/>
    </ligand>
</feature>
<sequence length="289" mass="32707">MEIVKTIEGLRRKLYPRRSGRIGLVPTMGYLHEGHLSLIRQAVQECDTVVVSVFVNPLQFGPGEDFDRYPRDPERDAEQVKETGAEFLFAPDAQEMYPRSPLTRVTVSGLTDSLCGMSRPGHFDGVATVVTQLFHIVGPDRAYFGQKDAQQAVVIRRMAEDLHFPLRVIVCPTVREKDGLAMSSRNIYLSPEERKQATVLYRSLSEAAERKSRGDFNRASEAVRWIEDQIRAQPLAEIDYVEVLSYPELEPVEEIGDRCVIAAVAVRFGQTRLIDNMIFSEEETECFVP</sequence>
<dbReference type="PANTHER" id="PTHR21299:SF1">
    <property type="entry name" value="PANTOATE--BETA-ALANINE LIGASE"/>
    <property type="match status" value="1"/>
</dbReference>
<dbReference type="EMBL" id="NOWF01000001">
    <property type="protein sequence ID" value="OYD09685.1"/>
    <property type="molecule type" value="Genomic_DNA"/>
</dbReference>
<dbReference type="FunFam" id="3.30.1300.10:FF:000001">
    <property type="entry name" value="Pantothenate synthetase"/>
    <property type="match status" value="1"/>
</dbReference>
<dbReference type="Pfam" id="PF02569">
    <property type="entry name" value="Pantoate_ligase"/>
    <property type="match status" value="1"/>
</dbReference>
<evidence type="ECO:0000256" key="4">
    <source>
        <dbReference type="ARBA" id="ARBA00022655"/>
    </source>
</evidence>
<evidence type="ECO:0000256" key="6">
    <source>
        <dbReference type="ARBA" id="ARBA00022840"/>
    </source>
</evidence>
<comment type="miscellaneous">
    <text evidence="8">The reaction proceeds by a bi uni uni bi ping pong mechanism.</text>
</comment>
<name>A0A235BDL2_9BACL</name>
<dbReference type="Gene3D" id="3.40.50.620">
    <property type="entry name" value="HUPs"/>
    <property type="match status" value="1"/>
</dbReference>
<evidence type="ECO:0000256" key="7">
    <source>
        <dbReference type="ARBA" id="ARBA00048258"/>
    </source>
</evidence>
<dbReference type="RefSeq" id="WP_094262785.1">
    <property type="nucleotide sequence ID" value="NZ_NOWF01000001.1"/>
</dbReference>
<feature type="binding site" evidence="8">
    <location>
        <begin position="145"/>
        <end position="148"/>
    </location>
    <ligand>
        <name>ATP</name>
        <dbReference type="ChEBI" id="CHEBI:30616"/>
    </ligand>
</feature>
<comment type="pathway">
    <text evidence="1 8">Cofactor biosynthesis; (R)-pantothenate biosynthesis; (R)-pantothenate from (R)-pantoate and beta-alanine: step 1/1.</text>
</comment>
<reference evidence="9 10" key="1">
    <citation type="submission" date="2017-07" db="EMBL/GenBank/DDBJ databases">
        <title>The genome sequence of Paludifilum halophilum highlights mechanisms for microbial adaptation to high salt environemnts.</title>
        <authorList>
            <person name="Belbahri L."/>
        </authorList>
    </citation>
    <scope>NUCLEOTIDE SEQUENCE [LARGE SCALE GENOMIC DNA]</scope>
    <source>
        <strain evidence="9 10">DSM 102817</strain>
    </source>
</reference>
<dbReference type="CDD" id="cd00560">
    <property type="entry name" value="PanC"/>
    <property type="match status" value="1"/>
</dbReference>
<dbReference type="NCBIfam" id="TIGR00018">
    <property type="entry name" value="panC"/>
    <property type="match status" value="1"/>
</dbReference>
<comment type="function">
    <text evidence="8">Catalyzes the condensation of pantoate with beta-alanine in an ATP-dependent reaction via a pantoyl-adenylate intermediate.</text>
</comment>
<keyword evidence="3 8" id="KW-0436">Ligase</keyword>
<feature type="active site" description="Proton donor" evidence="8">
    <location>
        <position position="35"/>
    </location>
</feature>
<evidence type="ECO:0000256" key="1">
    <source>
        <dbReference type="ARBA" id="ARBA00004990"/>
    </source>
</evidence>
<dbReference type="InterPro" id="IPR042176">
    <property type="entry name" value="Pantoate_ligase_C"/>
</dbReference>
<comment type="subunit">
    <text evidence="8">Homodimer.</text>
</comment>
<feature type="binding site" evidence="8">
    <location>
        <begin position="182"/>
        <end position="185"/>
    </location>
    <ligand>
        <name>ATP</name>
        <dbReference type="ChEBI" id="CHEBI:30616"/>
    </ligand>
</feature>
<evidence type="ECO:0000313" key="10">
    <source>
        <dbReference type="Proteomes" id="UP000215459"/>
    </source>
</evidence>
<proteinExistence type="inferred from homology"/>
<feature type="binding site" evidence="8">
    <location>
        <position position="174"/>
    </location>
    <ligand>
        <name>ATP</name>
        <dbReference type="ChEBI" id="CHEBI:30616"/>
    </ligand>
</feature>
<dbReference type="UniPathway" id="UPA00028">
    <property type="reaction ID" value="UER00005"/>
</dbReference>
<dbReference type="PANTHER" id="PTHR21299">
    <property type="entry name" value="CYTIDYLATE KINASE/PANTOATE-BETA-ALANINE LIGASE"/>
    <property type="match status" value="1"/>
</dbReference>
<dbReference type="HAMAP" id="MF_00158">
    <property type="entry name" value="PanC"/>
    <property type="match status" value="1"/>
</dbReference>
<dbReference type="InterPro" id="IPR003721">
    <property type="entry name" value="Pantoate_ligase"/>
</dbReference>
<dbReference type="InterPro" id="IPR014729">
    <property type="entry name" value="Rossmann-like_a/b/a_fold"/>
</dbReference>
<dbReference type="NCBIfam" id="TIGR00125">
    <property type="entry name" value="cyt_tran_rel"/>
    <property type="match status" value="1"/>
</dbReference>
<dbReference type="AlphaFoldDB" id="A0A235BDL2"/>
<accession>A0A235BDL2</accession>
<comment type="similarity">
    <text evidence="2 8">Belongs to the pantothenate synthetase family.</text>
</comment>
<gene>
    <name evidence="8" type="primary">panC</name>
    <name evidence="9" type="ORF">CHM34_01390</name>
</gene>
<keyword evidence="10" id="KW-1185">Reference proteome</keyword>
<feature type="binding site" evidence="8">
    <location>
        <position position="59"/>
    </location>
    <ligand>
        <name>(R)-pantoate</name>
        <dbReference type="ChEBI" id="CHEBI:15980"/>
    </ligand>
</feature>
<comment type="caution">
    <text evidence="9">The sequence shown here is derived from an EMBL/GenBank/DDBJ whole genome shotgun (WGS) entry which is preliminary data.</text>
</comment>
<protein>
    <recommendedName>
        <fullName evidence="8">Pantothenate synthetase</fullName>
        <shortName evidence="8">PS</shortName>
        <ecNumber evidence="8">6.3.2.1</ecNumber>
    </recommendedName>
    <alternativeName>
        <fullName evidence="8">Pantoate--beta-alanine ligase</fullName>
    </alternativeName>
    <alternativeName>
        <fullName evidence="8">Pantoate-activating enzyme</fullName>
    </alternativeName>
</protein>
<dbReference type="GO" id="GO:0015940">
    <property type="term" value="P:pantothenate biosynthetic process"/>
    <property type="evidence" value="ECO:0007669"/>
    <property type="project" value="UniProtKB-UniRule"/>
</dbReference>
<dbReference type="SUPFAM" id="SSF52374">
    <property type="entry name" value="Nucleotidylyl transferase"/>
    <property type="match status" value="1"/>
</dbReference>
<keyword evidence="5 8" id="KW-0547">Nucleotide-binding</keyword>
<evidence type="ECO:0000256" key="2">
    <source>
        <dbReference type="ARBA" id="ARBA00009256"/>
    </source>
</evidence>
<evidence type="ECO:0000256" key="8">
    <source>
        <dbReference type="HAMAP-Rule" id="MF_00158"/>
    </source>
</evidence>
<dbReference type="GO" id="GO:0005524">
    <property type="term" value="F:ATP binding"/>
    <property type="evidence" value="ECO:0007669"/>
    <property type="project" value="UniProtKB-KW"/>
</dbReference>
<evidence type="ECO:0000256" key="5">
    <source>
        <dbReference type="ARBA" id="ARBA00022741"/>
    </source>
</evidence>
<organism evidence="9 10">
    <name type="scientific">Paludifilum halophilum</name>
    <dbReference type="NCBI Taxonomy" id="1642702"/>
    <lineage>
        <taxon>Bacteria</taxon>
        <taxon>Bacillati</taxon>
        <taxon>Bacillota</taxon>
        <taxon>Bacilli</taxon>
        <taxon>Bacillales</taxon>
        <taxon>Thermoactinomycetaceae</taxon>
        <taxon>Paludifilum</taxon>
    </lineage>
</organism>
<dbReference type="Gene3D" id="3.30.1300.10">
    <property type="entry name" value="Pantoate-beta-alanine ligase, C-terminal domain"/>
    <property type="match status" value="1"/>
</dbReference>
<dbReference type="EC" id="6.3.2.1" evidence="8"/>
<comment type="catalytic activity">
    <reaction evidence="7 8">
        <text>(R)-pantoate + beta-alanine + ATP = (R)-pantothenate + AMP + diphosphate + H(+)</text>
        <dbReference type="Rhea" id="RHEA:10912"/>
        <dbReference type="ChEBI" id="CHEBI:15378"/>
        <dbReference type="ChEBI" id="CHEBI:15980"/>
        <dbReference type="ChEBI" id="CHEBI:29032"/>
        <dbReference type="ChEBI" id="CHEBI:30616"/>
        <dbReference type="ChEBI" id="CHEBI:33019"/>
        <dbReference type="ChEBI" id="CHEBI:57966"/>
        <dbReference type="ChEBI" id="CHEBI:456215"/>
        <dbReference type="EC" id="6.3.2.1"/>
    </reaction>
</comment>
<dbReference type="InterPro" id="IPR004821">
    <property type="entry name" value="Cyt_trans-like"/>
</dbReference>
<dbReference type="GO" id="GO:0005829">
    <property type="term" value="C:cytosol"/>
    <property type="evidence" value="ECO:0007669"/>
    <property type="project" value="TreeGrafter"/>
</dbReference>
<dbReference type="OrthoDB" id="9773087at2"/>